<evidence type="ECO:0000313" key="1">
    <source>
        <dbReference type="EMBL" id="KAE8324100.1"/>
    </source>
</evidence>
<evidence type="ECO:0000313" key="2">
    <source>
        <dbReference type="Proteomes" id="UP000325945"/>
    </source>
</evidence>
<dbReference type="AlphaFoldDB" id="A0A5N6WXI1"/>
<reference evidence="2" key="1">
    <citation type="submission" date="2019-04" db="EMBL/GenBank/DDBJ databases">
        <title>Friends and foes A comparative genomics studyof 23 Aspergillus species from section Flavi.</title>
        <authorList>
            <consortium name="DOE Joint Genome Institute"/>
            <person name="Kjaerbolling I."/>
            <person name="Vesth T."/>
            <person name="Frisvad J.C."/>
            <person name="Nybo J.L."/>
            <person name="Theobald S."/>
            <person name="Kildgaard S."/>
            <person name="Isbrandt T."/>
            <person name="Kuo A."/>
            <person name="Sato A."/>
            <person name="Lyhne E.K."/>
            <person name="Kogle M.E."/>
            <person name="Wiebenga A."/>
            <person name="Kun R.S."/>
            <person name="Lubbers R.J."/>
            <person name="Makela M.R."/>
            <person name="Barry K."/>
            <person name="Chovatia M."/>
            <person name="Clum A."/>
            <person name="Daum C."/>
            <person name="Haridas S."/>
            <person name="He G."/>
            <person name="LaButti K."/>
            <person name="Lipzen A."/>
            <person name="Mondo S."/>
            <person name="Riley R."/>
            <person name="Salamov A."/>
            <person name="Simmons B.A."/>
            <person name="Magnuson J.K."/>
            <person name="Henrissat B."/>
            <person name="Mortensen U.H."/>
            <person name="Larsen T.O."/>
            <person name="Devries R.P."/>
            <person name="Grigoriev I.V."/>
            <person name="Machida M."/>
            <person name="Baker S.E."/>
            <person name="Andersen M.R."/>
        </authorList>
    </citation>
    <scope>NUCLEOTIDE SEQUENCE [LARGE SCALE GENOMIC DNA]</scope>
    <source>
        <strain evidence="2">CBS 130017</strain>
    </source>
</reference>
<keyword evidence="2" id="KW-1185">Reference proteome</keyword>
<protein>
    <submittedName>
        <fullName evidence="1">Uncharacterized protein</fullName>
    </submittedName>
</protein>
<dbReference type="Proteomes" id="UP000325945">
    <property type="component" value="Unassembled WGS sequence"/>
</dbReference>
<organism evidence="1 2">
    <name type="scientific">Aspergillus sergii</name>
    <dbReference type="NCBI Taxonomy" id="1034303"/>
    <lineage>
        <taxon>Eukaryota</taxon>
        <taxon>Fungi</taxon>
        <taxon>Dikarya</taxon>
        <taxon>Ascomycota</taxon>
        <taxon>Pezizomycotina</taxon>
        <taxon>Eurotiomycetes</taxon>
        <taxon>Eurotiomycetidae</taxon>
        <taxon>Eurotiales</taxon>
        <taxon>Aspergillaceae</taxon>
        <taxon>Aspergillus</taxon>
        <taxon>Aspergillus subgen. Circumdati</taxon>
    </lineage>
</organism>
<sequence>MTARSAPLWRGALSGPCHSFPSVWTRSKSLQELVSSKASGSVARKRFLKLLCQIIAIATQSVNAEPVLICNSCSKVNAHGLIWRQGSKKAMNYFEKRQRRRYLSACLPCCLRRRPVPHMGPVMQALHNVLLLAASGRRAQLIITIYQHVMISVRRFHLEKFPRRSDRKASFRPALVLPLRVSFPLGHFSSLAFDIRGRRG</sequence>
<proteinExistence type="predicted"/>
<accession>A0A5N6WXI1</accession>
<dbReference type="EMBL" id="ML741821">
    <property type="protein sequence ID" value="KAE8324100.1"/>
    <property type="molecule type" value="Genomic_DNA"/>
</dbReference>
<gene>
    <name evidence="1" type="ORF">BDV39DRAFT_124505</name>
</gene>
<name>A0A5N6WXI1_9EURO</name>